<organism evidence="1 2">
    <name type="scientific">Pseudonocardia endophytica</name>
    <dbReference type="NCBI Taxonomy" id="401976"/>
    <lineage>
        <taxon>Bacteria</taxon>
        <taxon>Bacillati</taxon>
        <taxon>Actinomycetota</taxon>
        <taxon>Actinomycetes</taxon>
        <taxon>Pseudonocardiales</taxon>
        <taxon>Pseudonocardiaceae</taxon>
        <taxon>Pseudonocardia</taxon>
    </lineage>
</organism>
<sequence>MSDTQITVSKTVNASPEALFALLSSPTQHQAIDGSSMLRGTDTAKVSGVGDEFIMKMNNDALGDYEMKNEIVAYEENRTIGWAPSLHPIDGYTDKLGDVRAIGHTYTWHLEPEGNGTKVTQVYDWSNVTDESFLGFFPMLNEAQLSDSIEKAGDAAS</sequence>
<dbReference type="AlphaFoldDB" id="A0A4R1HLB5"/>
<dbReference type="Proteomes" id="UP000295560">
    <property type="component" value="Unassembled WGS sequence"/>
</dbReference>
<proteinExistence type="predicted"/>
<evidence type="ECO:0000313" key="1">
    <source>
        <dbReference type="EMBL" id="TCK21891.1"/>
    </source>
</evidence>
<dbReference type="Gene3D" id="3.30.530.20">
    <property type="match status" value="1"/>
</dbReference>
<dbReference type="InterPro" id="IPR023393">
    <property type="entry name" value="START-like_dom_sf"/>
</dbReference>
<keyword evidence="2" id="KW-1185">Reference proteome</keyword>
<dbReference type="SUPFAM" id="SSF55961">
    <property type="entry name" value="Bet v1-like"/>
    <property type="match status" value="1"/>
</dbReference>
<dbReference type="RefSeq" id="WP_132430579.1">
    <property type="nucleotide sequence ID" value="NZ_SMFZ01000002.1"/>
</dbReference>
<reference evidence="1 2" key="1">
    <citation type="submission" date="2019-03" db="EMBL/GenBank/DDBJ databases">
        <title>Sequencing the genomes of 1000 actinobacteria strains.</title>
        <authorList>
            <person name="Klenk H.-P."/>
        </authorList>
    </citation>
    <scope>NUCLEOTIDE SEQUENCE [LARGE SCALE GENOMIC DNA]</scope>
    <source>
        <strain evidence="1 2">DSM 44969</strain>
    </source>
</reference>
<comment type="caution">
    <text evidence="1">The sequence shown here is derived from an EMBL/GenBank/DDBJ whole genome shotgun (WGS) entry which is preliminary data.</text>
</comment>
<gene>
    <name evidence="1" type="ORF">EV378_5883</name>
</gene>
<name>A0A4R1HLB5_PSEEN</name>
<dbReference type="EMBL" id="SMFZ01000002">
    <property type="protein sequence ID" value="TCK21891.1"/>
    <property type="molecule type" value="Genomic_DNA"/>
</dbReference>
<accession>A0A4R1HLB5</accession>
<dbReference type="InterPro" id="IPR019587">
    <property type="entry name" value="Polyketide_cyclase/dehydratase"/>
</dbReference>
<dbReference type="Pfam" id="PF10604">
    <property type="entry name" value="Polyketide_cyc2"/>
    <property type="match status" value="1"/>
</dbReference>
<protein>
    <submittedName>
        <fullName evidence="1">Polyketide cyclase/dehydrase/lipid transport protein</fullName>
    </submittedName>
</protein>
<evidence type="ECO:0000313" key="2">
    <source>
        <dbReference type="Proteomes" id="UP000295560"/>
    </source>
</evidence>
<dbReference type="OrthoDB" id="6624781at2"/>